<dbReference type="EMBL" id="BDQV01002372">
    <property type="protein sequence ID" value="GAY36913.1"/>
    <property type="molecule type" value="Genomic_DNA"/>
</dbReference>
<evidence type="ECO:0000256" key="4">
    <source>
        <dbReference type="ARBA" id="ARBA00023239"/>
    </source>
</evidence>
<dbReference type="GO" id="GO:0016831">
    <property type="term" value="F:carboxy-lyase activity"/>
    <property type="evidence" value="ECO:0007669"/>
    <property type="project" value="UniProtKB-KW"/>
</dbReference>
<comment type="caution">
    <text evidence="6">The sequence shown here is derived from an EMBL/GenBank/DDBJ whole genome shotgun (WGS) entry which is preliminary data.</text>
</comment>
<evidence type="ECO:0000256" key="3">
    <source>
        <dbReference type="ARBA" id="ARBA00022898"/>
    </source>
</evidence>
<dbReference type="InterPro" id="IPR010977">
    <property type="entry name" value="Aromatic_deC"/>
</dbReference>
<keyword evidence="4 5" id="KW-0456">Lyase</keyword>
<dbReference type="GO" id="GO:0019752">
    <property type="term" value="P:carboxylic acid metabolic process"/>
    <property type="evidence" value="ECO:0007669"/>
    <property type="project" value="InterPro"/>
</dbReference>
<accession>A0A2H5N9L1</accession>
<dbReference type="PANTHER" id="PTHR11999:SF169">
    <property type="entry name" value="TYROSINE DECARBOXYLASE 1-LIKE"/>
    <property type="match status" value="1"/>
</dbReference>
<dbReference type="InterPro" id="IPR015424">
    <property type="entry name" value="PyrdxlP-dep_Trfase"/>
</dbReference>
<sequence>MLCSGFNVVGFNWLASPVATELESIVMDWMGKMLKLPSSFLFSGNRWYVVLPEALVNPSFALCQLQDKALEKLEEALTTFTKLIALCLRSNTFRSPELQIHWYPSSKLFRPLRHIIFN</sequence>
<organism evidence="6 7">
    <name type="scientific">Citrus unshiu</name>
    <name type="common">Satsuma mandarin</name>
    <name type="synonym">Citrus nobilis var. unshiu</name>
    <dbReference type="NCBI Taxonomy" id="55188"/>
    <lineage>
        <taxon>Eukaryota</taxon>
        <taxon>Viridiplantae</taxon>
        <taxon>Streptophyta</taxon>
        <taxon>Embryophyta</taxon>
        <taxon>Tracheophyta</taxon>
        <taxon>Spermatophyta</taxon>
        <taxon>Magnoliopsida</taxon>
        <taxon>eudicotyledons</taxon>
        <taxon>Gunneridae</taxon>
        <taxon>Pentapetalae</taxon>
        <taxon>rosids</taxon>
        <taxon>malvids</taxon>
        <taxon>Sapindales</taxon>
        <taxon>Rutaceae</taxon>
        <taxon>Aurantioideae</taxon>
        <taxon>Citrus</taxon>
    </lineage>
</organism>
<evidence type="ECO:0000313" key="7">
    <source>
        <dbReference type="Proteomes" id="UP000236630"/>
    </source>
</evidence>
<protein>
    <submittedName>
        <fullName evidence="6">Uncharacterized protein</fullName>
    </submittedName>
</protein>
<keyword evidence="7" id="KW-1185">Reference proteome</keyword>
<reference evidence="6 7" key="1">
    <citation type="journal article" date="2017" name="Front. Genet.">
        <title>Draft sequencing of the heterozygous diploid genome of Satsuma (Citrus unshiu Marc.) using a hybrid assembly approach.</title>
        <authorList>
            <person name="Shimizu T."/>
            <person name="Tanizawa Y."/>
            <person name="Mochizuki T."/>
            <person name="Nagasaki H."/>
            <person name="Yoshioka T."/>
            <person name="Toyoda A."/>
            <person name="Fujiyama A."/>
            <person name="Kaminuma E."/>
            <person name="Nakamura Y."/>
        </authorList>
    </citation>
    <scope>NUCLEOTIDE SEQUENCE [LARGE SCALE GENOMIC DNA]</scope>
    <source>
        <strain evidence="7">cv. Miyagawa wase</strain>
    </source>
</reference>
<dbReference type="AlphaFoldDB" id="A0A2H5N9L1"/>
<keyword evidence="3 5" id="KW-0663">Pyridoxal phosphate</keyword>
<dbReference type="GO" id="GO:0030170">
    <property type="term" value="F:pyridoxal phosphate binding"/>
    <property type="evidence" value="ECO:0007669"/>
    <property type="project" value="InterPro"/>
</dbReference>
<dbReference type="GO" id="GO:0006520">
    <property type="term" value="P:amino acid metabolic process"/>
    <property type="evidence" value="ECO:0007669"/>
    <property type="project" value="InterPro"/>
</dbReference>
<comment type="similarity">
    <text evidence="5">Belongs to the group II decarboxylase family.</text>
</comment>
<dbReference type="Pfam" id="PF00282">
    <property type="entry name" value="Pyridoxal_deC"/>
    <property type="match status" value="1"/>
</dbReference>
<dbReference type="STRING" id="55188.A0A2H5N9L1"/>
<name>A0A2H5N9L1_CITUN</name>
<evidence type="ECO:0000313" key="6">
    <source>
        <dbReference type="EMBL" id="GAY36913.1"/>
    </source>
</evidence>
<comment type="cofactor">
    <cofactor evidence="1 5">
        <name>pyridoxal 5'-phosphate</name>
        <dbReference type="ChEBI" id="CHEBI:597326"/>
    </cofactor>
</comment>
<dbReference type="InterPro" id="IPR015421">
    <property type="entry name" value="PyrdxlP-dep_Trfase_major"/>
</dbReference>
<keyword evidence="2" id="KW-0210">Decarboxylase</keyword>
<dbReference type="PRINTS" id="PR00800">
    <property type="entry name" value="YHDCRBOXLASE"/>
</dbReference>
<evidence type="ECO:0000256" key="1">
    <source>
        <dbReference type="ARBA" id="ARBA00001933"/>
    </source>
</evidence>
<evidence type="ECO:0000256" key="5">
    <source>
        <dbReference type="RuleBase" id="RU000382"/>
    </source>
</evidence>
<proteinExistence type="inferred from homology"/>
<gene>
    <name evidence="6" type="ORF">CUMW_280130</name>
</gene>
<dbReference type="PANTHER" id="PTHR11999">
    <property type="entry name" value="GROUP II PYRIDOXAL-5-PHOSPHATE DECARBOXYLASE"/>
    <property type="match status" value="1"/>
</dbReference>
<evidence type="ECO:0000256" key="2">
    <source>
        <dbReference type="ARBA" id="ARBA00022793"/>
    </source>
</evidence>
<dbReference type="SUPFAM" id="SSF53383">
    <property type="entry name" value="PLP-dependent transferases"/>
    <property type="match status" value="1"/>
</dbReference>
<dbReference type="Proteomes" id="UP000236630">
    <property type="component" value="Unassembled WGS sequence"/>
</dbReference>
<dbReference type="GO" id="GO:0005737">
    <property type="term" value="C:cytoplasm"/>
    <property type="evidence" value="ECO:0007669"/>
    <property type="project" value="TreeGrafter"/>
</dbReference>
<dbReference type="Gene3D" id="3.40.640.10">
    <property type="entry name" value="Type I PLP-dependent aspartate aminotransferase-like (Major domain)"/>
    <property type="match status" value="1"/>
</dbReference>
<dbReference type="InterPro" id="IPR002129">
    <property type="entry name" value="PyrdxlP-dep_de-COase"/>
</dbReference>